<dbReference type="OrthoDB" id="9115281at2"/>
<gene>
    <name evidence="1" type="ORF">E1956_44500</name>
</gene>
<keyword evidence="1" id="KW-0614">Plasmid</keyword>
<evidence type="ECO:0008006" key="3">
    <source>
        <dbReference type="Google" id="ProtNLM"/>
    </source>
</evidence>
<evidence type="ECO:0000313" key="1">
    <source>
        <dbReference type="EMBL" id="QBR04195.1"/>
    </source>
</evidence>
<sequence length="89" mass="10388">MKPMLAGHSNEIERSAVRAVCLAPSGQRSWPTRPGTDPVAAQDLPIERVFAWEDKFRRLRLRFERISELHYAFKTLAYTTINLRRYHCS</sequence>
<accession>A0A4P7DAN2</accession>
<dbReference type="AlphaFoldDB" id="A0A4P7DAN2"/>
<dbReference type="KEGG" id="ppai:E1956_44500"/>
<keyword evidence="2" id="KW-1185">Reference proteome</keyword>
<protein>
    <recommendedName>
        <fullName evidence="3">Transposase DDE domain-containing protein</fullName>
    </recommendedName>
</protein>
<proteinExistence type="predicted"/>
<evidence type="ECO:0000313" key="2">
    <source>
        <dbReference type="Proteomes" id="UP000295727"/>
    </source>
</evidence>
<dbReference type="EMBL" id="CP038152">
    <property type="protein sequence ID" value="QBR04195.1"/>
    <property type="molecule type" value="Genomic_DNA"/>
</dbReference>
<organism evidence="1 2">
    <name type="scientific">Paraburkholderia pallida</name>
    <dbReference type="NCBI Taxonomy" id="2547399"/>
    <lineage>
        <taxon>Bacteria</taxon>
        <taxon>Pseudomonadati</taxon>
        <taxon>Pseudomonadota</taxon>
        <taxon>Betaproteobacteria</taxon>
        <taxon>Burkholderiales</taxon>
        <taxon>Burkholderiaceae</taxon>
        <taxon>Paraburkholderia</taxon>
    </lineage>
</organism>
<dbReference type="Proteomes" id="UP000295727">
    <property type="component" value="Plasmid unnamed1"/>
</dbReference>
<geneLocation type="plasmid" evidence="1 2">
    <name>unnamed1</name>
</geneLocation>
<reference evidence="1 2" key="1">
    <citation type="submission" date="2019-03" db="EMBL/GenBank/DDBJ databases">
        <title>Paraburkholderia sp. 7MH5, isolated from subtropical forest soil.</title>
        <authorList>
            <person name="Gao Z.-H."/>
            <person name="Qiu L.-H."/>
        </authorList>
    </citation>
    <scope>NUCLEOTIDE SEQUENCE [LARGE SCALE GENOMIC DNA]</scope>
    <source>
        <strain evidence="1 2">7MH5</strain>
        <plasmid evidence="1 2">unnamed1</plasmid>
    </source>
</reference>
<name>A0A4P7DAN2_9BURK</name>